<comment type="function">
    <text evidence="6">Binds the cellulose synthase activator, bis-(3'-5') cyclic diguanylic acid (c-di-GMP).</text>
</comment>
<keyword evidence="6" id="KW-0135">Cellulose biosynthesis</keyword>
<keyword evidence="6" id="KW-0732">Signal</keyword>
<keyword evidence="6" id="KW-0997">Cell inner membrane</keyword>
<sequence length="765" mass="82355">MSTSSTSRAIVRAVYCALALLVPGAAFAAAHPTNQTVAGPADAQVVAAKAAPVSLATLANLSGVLRLAGAAASSSMSVPVSAREQVLAATLHLVVTNSISLLTDRSQLAVRINGRTVAQLQLSSRQPEATADIRIPADLLRPGYNTLTFAVAQHTTENCEDPDSPELWTEIDTSASTLQLQTELKPLTPTLADLDELIDPKQWSARPLDIVNAAHPDSDPQLASGGLLAQGIALRLRYLDPALRVLDAQRGAGEGMLPGFTLASLAGADVLLIGTRDALRGELDPQIAERIQSGFLGIYPKPGDARHFVLVVSGRDDSEVNRAARAFAHRELRLPHRDEMLIRELDESAMPAWSANRTVSGTAPHTFRQLGLTSRTLGPGEHADMEIRLPADIYAPEDARVNLDMNFTEGAKMREDSVLNIFLNGRFEQVIALDQQQGAVMRRYRVTIPLRDFKPGANTLSLRPVLVPLVTDRCALRSAGNLVLTVFDDSTLTLPPASHFTTLPDLKRLADSGFPYTVQPDGAVLAVRVASHDNDTIAAAWTLLARLAQTQMAPLTDAQVTYGEPAPGRDTILIGAAAALPPPELQDAPWSPGHAIRIADGGLAPEQPGGNWFVQHWDSWFGTPADTAPASVTLRGDARLSDRLLVMQYRGKGAGKLSGTVTVLTSRTTPELLLGVTRLVASEYWTDLDGDVALLSFEHAGLWTSRVGDTYETGTLRTWDHLGFVLSQHPWFGYAVLILLLAVFATSTALLLQRHHRNRHRDADQ</sequence>
<dbReference type="AlphaFoldDB" id="A0A1G8ITX1"/>
<dbReference type="RefSeq" id="WP_090691242.1">
    <property type="nucleotide sequence ID" value="NZ_CADERL010000008.1"/>
</dbReference>
<evidence type="ECO:0000256" key="4">
    <source>
        <dbReference type="ARBA" id="ARBA00022989"/>
    </source>
</evidence>
<dbReference type="EMBL" id="FNCJ01000019">
    <property type="protein sequence ID" value="SDI22371.1"/>
    <property type="molecule type" value="Genomic_DNA"/>
</dbReference>
<keyword evidence="6" id="KW-0973">c-di-GMP</keyword>
<evidence type="ECO:0000256" key="5">
    <source>
        <dbReference type="ARBA" id="ARBA00023136"/>
    </source>
</evidence>
<comment type="pathway">
    <text evidence="6">Glycan metabolism; bacterial cellulose biosynthesis.</text>
</comment>
<feature type="transmembrane region" description="Helical" evidence="6">
    <location>
        <begin position="731"/>
        <end position="752"/>
    </location>
</feature>
<dbReference type="InterPro" id="IPR018513">
    <property type="entry name" value="Cell_synthase_bac"/>
</dbReference>
<dbReference type="PANTHER" id="PTHR39083:SF1">
    <property type="entry name" value="CYCLIC DI-GMP-BINDING PROTEIN"/>
    <property type="match status" value="1"/>
</dbReference>
<evidence type="ECO:0000256" key="1">
    <source>
        <dbReference type="ARBA" id="ARBA00004162"/>
    </source>
</evidence>
<reference evidence="7 8" key="1">
    <citation type="submission" date="2016-10" db="EMBL/GenBank/DDBJ databases">
        <authorList>
            <person name="de Groot N.N."/>
        </authorList>
    </citation>
    <scope>NUCLEOTIDE SEQUENCE [LARGE SCALE GENOMIC DNA]</scope>
    <source>
        <strain evidence="7 8">LMG 2247</strain>
    </source>
</reference>
<evidence type="ECO:0000256" key="6">
    <source>
        <dbReference type="RuleBase" id="RU365021"/>
    </source>
</evidence>
<feature type="chain" id="PRO_5015217662" description="Cyclic di-GMP-binding protein" evidence="6">
    <location>
        <begin position="29"/>
        <end position="765"/>
    </location>
</feature>
<evidence type="ECO:0000256" key="2">
    <source>
        <dbReference type="ARBA" id="ARBA00022475"/>
    </source>
</evidence>
<keyword evidence="4 6" id="KW-1133">Transmembrane helix</keyword>
<dbReference type="GO" id="GO:0005886">
    <property type="term" value="C:plasma membrane"/>
    <property type="evidence" value="ECO:0007669"/>
    <property type="project" value="UniProtKB-SubCell"/>
</dbReference>
<dbReference type="OrthoDB" id="9806702at2"/>
<evidence type="ECO:0000256" key="3">
    <source>
        <dbReference type="ARBA" id="ARBA00022692"/>
    </source>
</evidence>
<keyword evidence="2 6" id="KW-1003">Cell membrane</keyword>
<dbReference type="GO" id="GO:0030244">
    <property type="term" value="P:cellulose biosynthetic process"/>
    <property type="evidence" value="ECO:0007669"/>
    <property type="project" value="UniProtKB-KW"/>
</dbReference>
<evidence type="ECO:0000313" key="8">
    <source>
        <dbReference type="Proteomes" id="UP000199706"/>
    </source>
</evidence>
<accession>A0A1G8ITX1</accession>
<name>A0A1G8ITX1_9BURK</name>
<keyword evidence="3 6" id="KW-0812">Transmembrane</keyword>
<dbReference type="UniPathway" id="UPA00694"/>
<feature type="signal peptide" evidence="6">
    <location>
        <begin position="1"/>
        <end position="28"/>
    </location>
</feature>
<dbReference type="GO" id="GO:0006011">
    <property type="term" value="P:UDP-alpha-D-glucose metabolic process"/>
    <property type="evidence" value="ECO:0007669"/>
    <property type="project" value="InterPro"/>
</dbReference>
<organism evidence="7 8">
    <name type="scientific">Paraburkholderia phenazinium</name>
    <dbReference type="NCBI Taxonomy" id="60549"/>
    <lineage>
        <taxon>Bacteria</taxon>
        <taxon>Pseudomonadati</taxon>
        <taxon>Pseudomonadota</taxon>
        <taxon>Betaproteobacteria</taxon>
        <taxon>Burkholderiales</taxon>
        <taxon>Burkholderiaceae</taxon>
        <taxon>Paraburkholderia</taxon>
    </lineage>
</organism>
<comment type="subunit">
    <text evidence="6">Tightly associated with the cellulose synthase catalytic subunit.</text>
</comment>
<protein>
    <recommendedName>
        <fullName evidence="6">Cyclic di-GMP-binding protein</fullName>
    </recommendedName>
    <alternativeName>
        <fullName evidence="6">Cellulose synthase regulatory subunit</fullName>
    </alternativeName>
</protein>
<keyword evidence="5 6" id="KW-0472">Membrane</keyword>
<comment type="subcellular location">
    <subcellularLocation>
        <location evidence="6">Cell inner membrane</location>
    </subcellularLocation>
    <subcellularLocation>
        <location evidence="1">Cell membrane</location>
        <topology evidence="1">Single-pass membrane protein</topology>
    </subcellularLocation>
</comment>
<comment type="similarity">
    <text evidence="6">Belongs to the AcsB/BcsB family.</text>
</comment>
<proteinExistence type="inferred from homology"/>
<dbReference type="Proteomes" id="UP000199706">
    <property type="component" value="Unassembled WGS sequence"/>
</dbReference>
<gene>
    <name evidence="7" type="ORF">SAMN05216466_11911</name>
</gene>
<dbReference type="Pfam" id="PF03170">
    <property type="entry name" value="BcsB"/>
    <property type="match status" value="1"/>
</dbReference>
<dbReference type="Gene3D" id="2.60.120.260">
    <property type="entry name" value="Galactose-binding domain-like"/>
    <property type="match status" value="2"/>
</dbReference>
<dbReference type="PANTHER" id="PTHR39083">
    <property type="entry name" value="CYCLIC DI-GMP-BINDING PROTEIN"/>
    <property type="match status" value="1"/>
</dbReference>
<evidence type="ECO:0000313" key="7">
    <source>
        <dbReference type="EMBL" id="SDI22371.1"/>
    </source>
</evidence>